<gene>
    <name evidence="3" type="ORF">E4U56_007386</name>
    <name evidence="2" type="ORF">E4U57_007619</name>
</gene>
<dbReference type="SUPFAM" id="SSF50978">
    <property type="entry name" value="WD40 repeat-like"/>
    <property type="match status" value="1"/>
</dbReference>
<accession>A0A9P7MZA2</accession>
<feature type="compositionally biased region" description="Polar residues" evidence="1">
    <location>
        <begin position="1"/>
        <end position="19"/>
    </location>
</feature>
<dbReference type="PANTHER" id="PTHR13211">
    <property type="entry name" value="TELOMERASE CAJAL BODY PROTEIN 1"/>
    <property type="match status" value="1"/>
</dbReference>
<dbReference type="EMBL" id="SRPS01000007">
    <property type="protein sequence ID" value="KAG5977635.1"/>
    <property type="molecule type" value="Genomic_DNA"/>
</dbReference>
<evidence type="ECO:0008006" key="6">
    <source>
        <dbReference type="Google" id="ProtNLM"/>
    </source>
</evidence>
<dbReference type="Gene3D" id="2.130.10.10">
    <property type="entry name" value="YVTN repeat-like/Quinoprotein amine dehydrogenase"/>
    <property type="match status" value="1"/>
</dbReference>
<name>A0A9P7MZA2_9HYPO</name>
<evidence type="ECO:0000313" key="2">
    <source>
        <dbReference type="EMBL" id="KAG5968079.1"/>
    </source>
</evidence>
<dbReference type="InterPro" id="IPR036322">
    <property type="entry name" value="WD40_repeat_dom_sf"/>
</dbReference>
<dbReference type="Proteomes" id="UP000784919">
    <property type="component" value="Unassembled WGS sequence"/>
</dbReference>
<dbReference type="OrthoDB" id="239865at2759"/>
<dbReference type="InterPro" id="IPR051150">
    <property type="entry name" value="SWT21/TCAB1_mRNA_Telomere"/>
</dbReference>
<feature type="compositionally biased region" description="Acidic residues" evidence="1">
    <location>
        <begin position="34"/>
        <end position="58"/>
    </location>
</feature>
<dbReference type="EMBL" id="SRPR01000008">
    <property type="protein sequence ID" value="KAG5968079.1"/>
    <property type="molecule type" value="Genomic_DNA"/>
</dbReference>
<dbReference type="AlphaFoldDB" id="A0A9P7MZA2"/>
<protein>
    <recommendedName>
        <fullName evidence="6">Guanine nucleotide-binding protein</fullName>
    </recommendedName>
</protein>
<dbReference type="InterPro" id="IPR015943">
    <property type="entry name" value="WD40/YVTN_repeat-like_dom_sf"/>
</dbReference>
<proteinExistence type="predicted"/>
<sequence>MANAPTTSAAMFTPNSGQTARLPDSLDGTCISNWDEDLEDLGDQEDQEEREDIEGTQDDQDKHVKQDEARPEMNLLAHHAIKHPAHPANTTTSPIFYSSAQWTADGTTILTSSSDHTISSFVLPADLLHPSPAGRTLHPQATTKLPEPSQTLVPAPFFSLGESTSQTFLVGSRDHPLHLYHAFPPDLNSSAPLAQYKLIRHETEQYITPASLVWPSPGTHFICGSENRLDYFDVSRHGSDGPVLTVPTIPSKRHITKGHGVGIKGTVSALAVSPTDSQGGSLVAAGTRTRWMGLYDLHRADGAVANWQISQPDLPGPAGTASGQGIVQVVWSPCGRYLVINERRASGLLVYDIRGSGKLLAVLTGRLANTQQKLTCDVFQSQDPYRAGGFEVWSGAQDGSVMVWEDVGFKAAEHDPSWAWNAHSSPVCSTILHPSGSVAATCSGGWEHLKDEEQSGAGLRGLHLAQTYKVMEESSLKLWSLHNTNADSDEPI</sequence>
<dbReference type="PANTHER" id="PTHR13211:SF0">
    <property type="entry name" value="TELOMERASE CAJAL BODY PROTEIN 1"/>
    <property type="match status" value="1"/>
</dbReference>
<reference evidence="3 4" key="1">
    <citation type="journal article" date="2020" name="bioRxiv">
        <title>Whole genome comparisons of ergot fungi reveals the divergence and evolution of species within the genus Claviceps are the result of varying mechanisms driving genome evolution and host range expansion.</title>
        <authorList>
            <person name="Wyka S.A."/>
            <person name="Mondo S.J."/>
            <person name="Liu M."/>
            <person name="Dettman J."/>
            <person name="Nalam V."/>
            <person name="Broders K.D."/>
        </authorList>
    </citation>
    <scope>NUCLEOTIDE SEQUENCE</scope>
    <source>
        <strain evidence="3">CCC 1102</strain>
        <strain evidence="2 4">LM583</strain>
    </source>
</reference>
<evidence type="ECO:0000313" key="4">
    <source>
        <dbReference type="Proteomes" id="UP000742024"/>
    </source>
</evidence>
<organism evidence="3 5">
    <name type="scientific">Claviceps arundinis</name>
    <dbReference type="NCBI Taxonomy" id="1623583"/>
    <lineage>
        <taxon>Eukaryota</taxon>
        <taxon>Fungi</taxon>
        <taxon>Dikarya</taxon>
        <taxon>Ascomycota</taxon>
        <taxon>Pezizomycotina</taxon>
        <taxon>Sordariomycetes</taxon>
        <taxon>Hypocreomycetidae</taxon>
        <taxon>Hypocreales</taxon>
        <taxon>Clavicipitaceae</taxon>
        <taxon>Claviceps</taxon>
    </lineage>
</organism>
<dbReference type="Proteomes" id="UP000742024">
    <property type="component" value="Unassembled WGS sequence"/>
</dbReference>
<keyword evidence="4" id="KW-1185">Reference proteome</keyword>
<feature type="region of interest" description="Disordered" evidence="1">
    <location>
        <begin position="1"/>
        <end position="67"/>
    </location>
</feature>
<evidence type="ECO:0000313" key="5">
    <source>
        <dbReference type="Proteomes" id="UP000784919"/>
    </source>
</evidence>
<comment type="caution">
    <text evidence="3">The sequence shown here is derived from an EMBL/GenBank/DDBJ whole genome shotgun (WGS) entry which is preliminary data.</text>
</comment>
<evidence type="ECO:0000313" key="3">
    <source>
        <dbReference type="EMBL" id="KAG5977635.1"/>
    </source>
</evidence>
<evidence type="ECO:0000256" key="1">
    <source>
        <dbReference type="SAM" id="MobiDB-lite"/>
    </source>
</evidence>